<dbReference type="InterPro" id="IPR018212">
    <property type="entry name" value="Na/solute_symporter_CS"/>
</dbReference>
<evidence type="ECO:0000256" key="1">
    <source>
        <dbReference type="ARBA" id="ARBA00004651"/>
    </source>
</evidence>
<dbReference type="GO" id="GO:0015293">
    <property type="term" value="F:symporter activity"/>
    <property type="evidence" value="ECO:0007669"/>
    <property type="project" value="UniProtKB-KW"/>
</dbReference>
<dbReference type="PANTHER" id="PTHR48086">
    <property type="entry name" value="SODIUM/PROLINE SYMPORTER-RELATED"/>
    <property type="match status" value="1"/>
</dbReference>
<feature type="transmembrane region" description="Helical" evidence="14">
    <location>
        <begin position="185"/>
        <end position="205"/>
    </location>
</feature>
<dbReference type="RefSeq" id="WP_188633701.1">
    <property type="nucleotide sequence ID" value="NZ_BMNQ01000050.1"/>
</dbReference>
<evidence type="ECO:0000256" key="11">
    <source>
        <dbReference type="ARBA" id="ARBA00023201"/>
    </source>
</evidence>
<evidence type="ECO:0000256" key="5">
    <source>
        <dbReference type="ARBA" id="ARBA00022692"/>
    </source>
</evidence>
<sequence>MSLENWIVLATMVAYLLFMLWIGRRTSHSVKDLDSYILAGRNLSWPMLAMTYLATVASTVQLLGQPGLAYENGFSLYFWEKIMVITIIIIFVIPLARRLRGLEVSTIADIALARFPNSKRIHYILTITQIFWGIFVAALSVFGGSLLVTTVTGIPLSISLIVIVGVTLGYTILGGLSAVVVTDSAQWGIIIIGSAIFIPLLYLAVDPFTAFFSQYVGTDGFSLTQAASNTNIEPGFTDIYTLPVAPLTAMAFLITSGGLPAVDPSYAQRLLAAKSEREGRKGLYVFAAIYLLIMTLILSVGMYGAGLRPSLENPDQVLLVMAQDYLPLFGKALFLTAVAAAAMSTVSSYFNVTAGMIVKNIILEFVPNLSKERQIFWARISTVIAALATLSFAPIASSGLAVAAVAAQIILISAIGPLIYLILFWRRFTEKAAFWGTLITSVATFVLVIVVGGPNAAVLGPGLIGVPVQFWGFLIAAISFGSLSFLEPYSSQKLSPKFWSLFEEKSQNVGPSKRGLAGVCIMWLLLFVPWGYMKITGEKFVFPLLGGPFAWVTDALLLIVAILVFAVSVYLLTRLVKFLRKKPHNNNTEEVNYQKTIQK</sequence>
<feature type="transmembrane region" description="Helical" evidence="14">
    <location>
        <begin position="43"/>
        <end position="64"/>
    </location>
</feature>
<evidence type="ECO:0000256" key="13">
    <source>
        <dbReference type="RuleBase" id="RU362091"/>
    </source>
</evidence>
<evidence type="ECO:0000256" key="10">
    <source>
        <dbReference type="ARBA" id="ARBA00023136"/>
    </source>
</evidence>
<reference evidence="15" key="1">
    <citation type="journal article" date="2014" name="Int. J. Syst. Evol. Microbiol.">
        <title>Complete genome sequence of Corynebacterium casei LMG S-19264T (=DSM 44701T), isolated from a smear-ripened cheese.</title>
        <authorList>
            <consortium name="US DOE Joint Genome Institute (JGI-PGF)"/>
            <person name="Walter F."/>
            <person name="Albersmeier A."/>
            <person name="Kalinowski J."/>
            <person name="Ruckert C."/>
        </authorList>
    </citation>
    <scope>NUCLEOTIDE SEQUENCE</scope>
    <source>
        <strain evidence="15">JCM 12580</strain>
    </source>
</reference>
<dbReference type="GO" id="GO:0046942">
    <property type="term" value="P:carboxylic acid transport"/>
    <property type="evidence" value="ECO:0007669"/>
    <property type="project" value="UniProtKB-ARBA"/>
</dbReference>
<dbReference type="Gene3D" id="1.20.1730.10">
    <property type="entry name" value="Sodium/glucose cotransporter"/>
    <property type="match status" value="1"/>
</dbReference>
<dbReference type="Proteomes" id="UP000658382">
    <property type="component" value="Unassembled WGS sequence"/>
</dbReference>
<comment type="subcellular location">
    <subcellularLocation>
        <location evidence="1">Cell membrane</location>
        <topology evidence="1">Multi-pass membrane protein</topology>
    </subcellularLocation>
</comment>
<gene>
    <name evidence="15" type="primary">yidK</name>
    <name evidence="15" type="ORF">GCM10007063_27700</name>
</gene>
<keyword evidence="6" id="KW-0769">Symport</keyword>
<feature type="transmembrane region" description="Helical" evidence="14">
    <location>
        <begin position="154"/>
        <end position="173"/>
    </location>
</feature>
<comment type="caution">
    <text evidence="15">The sequence shown here is derived from an EMBL/GenBank/DDBJ whole genome shotgun (WGS) entry which is preliminary data.</text>
</comment>
<dbReference type="PANTHER" id="PTHR48086:SF3">
    <property type="entry name" value="SODIUM_PROLINE SYMPORTER"/>
    <property type="match status" value="1"/>
</dbReference>
<feature type="transmembrane region" description="Helical" evidence="14">
    <location>
        <begin position="376"/>
        <end position="395"/>
    </location>
</feature>
<name>A0A917PZT2_9BACI</name>
<dbReference type="AlphaFoldDB" id="A0A917PZT2"/>
<feature type="transmembrane region" description="Helical" evidence="14">
    <location>
        <begin position="549"/>
        <end position="572"/>
    </location>
</feature>
<protein>
    <submittedName>
        <fullName evidence="15">Transporter</fullName>
    </submittedName>
</protein>
<evidence type="ECO:0000256" key="12">
    <source>
        <dbReference type="ARBA" id="ARBA00033708"/>
    </source>
</evidence>
<accession>A0A917PZT2</accession>
<feature type="transmembrane region" description="Helical" evidence="14">
    <location>
        <begin position="464"/>
        <end position="486"/>
    </location>
</feature>
<keyword evidence="7 14" id="KW-1133">Transmembrane helix</keyword>
<feature type="transmembrane region" description="Helical" evidence="14">
    <location>
        <begin position="123"/>
        <end position="148"/>
    </location>
</feature>
<dbReference type="GO" id="GO:0005886">
    <property type="term" value="C:plasma membrane"/>
    <property type="evidence" value="ECO:0007669"/>
    <property type="project" value="UniProtKB-SubCell"/>
</dbReference>
<evidence type="ECO:0000256" key="7">
    <source>
        <dbReference type="ARBA" id="ARBA00022989"/>
    </source>
</evidence>
<feature type="transmembrane region" description="Helical" evidence="14">
    <location>
        <begin position="432"/>
        <end position="452"/>
    </location>
</feature>
<comment type="similarity">
    <text evidence="2 13">Belongs to the sodium:solute symporter (SSF) (TC 2.A.21) family.</text>
</comment>
<dbReference type="InterPro" id="IPR038377">
    <property type="entry name" value="Na/Glc_symporter_sf"/>
</dbReference>
<dbReference type="InterPro" id="IPR001734">
    <property type="entry name" value="Na/solute_symporter"/>
</dbReference>
<dbReference type="PROSITE" id="PS50283">
    <property type="entry name" value="NA_SOLUT_SYMP_3"/>
    <property type="match status" value="1"/>
</dbReference>
<evidence type="ECO:0000256" key="8">
    <source>
        <dbReference type="ARBA" id="ARBA00023053"/>
    </source>
</evidence>
<evidence type="ECO:0000313" key="15">
    <source>
        <dbReference type="EMBL" id="GGK03790.1"/>
    </source>
</evidence>
<proteinExistence type="inferred from homology"/>
<keyword evidence="10 14" id="KW-0472">Membrane</keyword>
<feature type="transmembrane region" description="Helical" evidence="14">
    <location>
        <begin position="325"/>
        <end position="350"/>
    </location>
</feature>
<dbReference type="CDD" id="cd10322">
    <property type="entry name" value="SLC5sbd"/>
    <property type="match status" value="1"/>
</dbReference>
<feature type="transmembrane region" description="Helical" evidence="14">
    <location>
        <begin position="515"/>
        <end position="533"/>
    </location>
</feature>
<feature type="transmembrane region" description="Helical" evidence="14">
    <location>
        <begin position="283"/>
        <end position="305"/>
    </location>
</feature>
<feature type="transmembrane region" description="Helical" evidence="14">
    <location>
        <begin position="6"/>
        <end position="23"/>
    </location>
</feature>
<feature type="transmembrane region" description="Helical" evidence="14">
    <location>
        <begin position="239"/>
        <end position="262"/>
    </location>
</feature>
<keyword evidence="5 14" id="KW-0812">Transmembrane</keyword>
<feature type="transmembrane region" description="Helical" evidence="14">
    <location>
        <begin position="401"/>
        <end position="425"/>
    </location>
</feature>
<dbReference type="Pfam" id="PF00474">
    <property type="entry name" value="SSF"/>
    <property type="match status" value="1"/>
</dbReference>
<evidence type="ECO:0000256" key="14">
    <source>
        <dbReference type="SAM" id="Phobius"/>
    </source>
</evidence>
<evidence type="ECO:0000313" key="16">
    <source>
        <dbReference type="Proteomes" id="UP000658382"/>
    </source>
</evidence>
<feature type="transmembrane region" description="Helical" evidence="14">
    <location>
        <begin position="76"/>
        <end position="96"/>
    </location>
</feature>
<dbReference type="InterPro" id="IPR050277">
    <property type="entry name" value="Sodium:Solute_Symporter"/>
</dbReference>
<dbReference type="PROSITE" id="PS00456">
    <property type="entry name" value="NA_SOLUT_SYMP_1"/>
    <property type="match status" value="1"/>
</dbReference>
<dbReference type="NCBIfam" id="TIGR00813">
    <property type="entry name" value="sss"/>
    <property type="match status" value="1"/>
</dbReference>
<keyword evidence="9" id="KW-0406">Ion transport</keyword>
<reference evidence="15" key="2">
    <citation type="submission" date="2020-09" db="EMBL/GenBank/DDBJ databases">
        <authorList>
            <person name="Sun Q."/>
            <person name="Ohkuma M."/>
        </authorList>
    </citation>
    <scope>NUCLEOTIDE SEQUENCE</scope>
    <source>
        <strain evidence="15">JCM 12580</strain>
    </source>
</reference>
<keyword evidence="4" id="KW-1003">Cell membrane</keyword>
<keyword evidence="8" id="KW-0915">Sodium</keyword>
<comment type="catalytic activity">
    <reaction evidence="12">
        <text>L-proline(in) + Na(+)(in) = L-proline(out) + Na(+)(out)</text>
        <dbReference type="Rhea" id="RHEA:28967"/>
        <dbReference type="ChEBI" id="CHEBI:29101"/>
        <dbReference type="ChEBI" id="CHEBI:60039"/>
    </reaction>
</comment>
<evidence type="ECO:0000256" key="2">
    <source>
        <dbReference type="ARBA" id="ARBA00006434"/>
    </source>
</evidence>
<dbReference type="EMBL" id="BMNQ01000050">
    <property type="protein sequence ID" value="GGK03790.1"/>
    <property type="molecule type" value="Genomic_DNA"/>
</dbReference>
<keyword evidence="11" id="KW-0739">Sodium transport</keyword>
<evidence type="ECO:0000256" key="4">
    <source>
        <dbReference type="ARBA" id="ARBA00022475"/>
    </source>
</evidence>
<organism evidence="15 16">
    <name type="scientific">Lentibacillus kapialis</name>
    <dbReference type="NCBI Taxonomy" id="340214"/>
    <lineage>
        <taxon>Bacteria</taxon>
        <taxon>Bacillati</taxon>
        <taxon>Bacillota</taxon>
        <taxon>Bacilli</taxon>
        <taxon>Bacillales</taxon>
        <taxon>Bacillaceae</taxon>
        <taxon>Lentibacillus</taxon>
    </lineage>
</organism>
<evidence type="ECO:0000256" key="6">
    <source>
        <dbReference type="ARBA" id="ARBA00022847"/>
    </source>
</evidence>
<keyword evidence="16" id="KW-1185">Reference proteome</keyword>
<evidence type="ECO:0000256" key="9">
    <source>
        <dbReference type="ARBA" id="ARBA00023065"/>
    </source>
</evidence>
<dbReference type="GO" id="GO:0006814">
    <property type="term" value="P:sodium ion transport"/>
    <property type="evidence" value="ECO:0007669"/>
    <property type="project" value="UniProtKB-KW"/>
</dbReference>
<evidence type="ECO:0000256" key="3">
    <source>
        <dbReference type="ARBA" id="ARBA00022448"/>
    </source>
</evidence>
<keyword evidence="3" id="KW-0813">Transport</keyword>